<evidence type="ECO:0000313" key="2">
    <source>
        <dbReference type="Proteomes" id="UP000077421"/>
    </source>
</evidence>
<dbReference type="AlphaFoldDB" id="A0A853KCR8"/>
<protein>
    <recommendedName>
        <fullName evidence="3">Addiction module toxin RelE</fullName>
    </recommendedName>
</protein>
<organism evidence="1 2">
    <name type="scientific">Ferroacidibacillus organovorans</name>
    <dbReference type="NCBI Taxonomy" id="1765683"/>
    <lineage>
        <taxon>Bacteria</taxon>
        <taxon>Bacillati</taxon>
        <taxon>Bacillota</taxon>
        <taxon>Bacilli</taxon>
        <taxon>Bacillales</taxon>
        <taxon>Alicyclobacillaceae</taxon>
        <taxon>Ferroacidibacillus</taxon>
    </lineage>
</organism>
<dbReference type="SUPFAM" id="SSF143011">
    <property type="entry name" value="RelE-like"/>
    <property type="match status" value="1"/>
</dbReference>
<name>A0A853KCR8_9BACL</name>
<accession>A0A853KCR8</accession>
<reference evidence="1 2" key="1">
    <citation type="submission" date="2016-02" db="EMBL/GenBank/DDBJ databases">
        <title>Draft genome sequence of Acidibacillus ferrooxidans SLC66.</title>
        <authorList>
            <person name="Oliveira G."/>
            <person name="Nancucheo I."/>
            <person name="Dall'Agnol H."/>
            <person name="Johnson B."/>
            <person name="Oliveira R."/>
            <person name="Nunes G.L."/>
            <person name="Tzotzos G."/>
            <person name="Orellana S.C."/>
            <person name="Salim A.C."/>
            <person name="Araujo F.M."/>
        </authorList>
    </citation>
    <scope>NUCLEOTIDE SEQUENCE [LARGE SCALE GENOMIC DNA]</scope>
    <source>
        <strain evidence="1 2">SLC66</strain>
    </source>
</reference>
<dbReference type="Proteomes" id="UP000077421">
    <property type="component" value="Unassembled WGS sequence"/>
</dbReference>
<sequence>MTRRITFSQSALKQISRIQSERFSVAETADFQVRLIQEIENRLINVGSEEGLREHYHGSWANTRRVIVFGYRVYYVWEADERVTVRGLKAPGMK</sequence>
<dbReference type="EMBL" id="LSUQ01000015">
    <property type="protein sequence ID" value="OAG94158.1"/>
    <property type="molecule type" value="Genomic_DNA"/>
</dbReference>
<evidence type="ECO:0000313" key="1">
    <source>
        <dbReference type="EMBL" id="OAG94158.1"/>
    </source>
</evidence>
<comment type="caution">
    <text evidence="1">The sequence shown here is derived from an EMBL/GenBank/DDBJ whole genome shotgun (WGS) entry which is preliminary data.</text>
</comment>
<evidence type="ECO:0008006" key="3">
    <source>
        <dbReference type="Google" id="ProtNLM"/>
    </source>
</evidence>
<gene>
    <name evidence="1" type="ORF">AYW79_06975</name>
</gene>
<dbReference type="InterPro" id="IPR035093">
    <property type="entry name" value="RelE/ParE_toxin_dom_sf"/>
</dbReference>
<proteinExistence type="predicted"/>